<sequence length="590" mass="68793">MARTRLESSQEENKQNPPSVNEEEEEEENEEEAVRLKTLAEEKYRRLKLKSALKLAKKSQRLCPNLPGISDMVTSLQILHIYSKSSSTSSPPAWYDILNVEPFSHINSIKKQYKKLALILHPDKNTCIASEEVFKRVSEAFQVLNDKIRRKEYDLRLRIALQSCTTTVESDVVPVVETFWTACSTCRLFHQFERRYIGHTLMCPSCNKSFVAEEVVVEEEEEDDDGVERNEGATGSVQNKGNEQVKRSVRLSVKRKIDGNEDAGVTEEELRFNLRSRSRKVEEVTEMTLAEMQLEAKRRLLEEKKKKVEEMKRREKEEKHKDDKAKRVKEREREKVKQRKKGVVASLEENGELEVMVVEDSDFYDFDKDRTEYCFKKAQIWAVYDDDDGMPRHYGLIDQVESLNPFLVKMSWLDMENNGDERLICWEKAGFHISCGRFKVSRKIDVDSVNVFSHLVQCERVAREVYWIYPRKGSIWALYKEKGLNGEEGNQILRETRSYDIAISLTSYSEMHGLSMAYLEKVDGFKTVFKRQEVGCHAVRWLEKDHFRLFSHQIPAKKLSGTEARDLPKDCWELDPASLPADMLSLVWER</sequence>
<feature type="compositionally biased region" description="Polar residues" evidence="1">
    <location>
        <begin position="233"/>
        <end position="242"/>
    </location>
</feature>
<dbReference type="Pfam" id="PF23551">
    <property type="entry name" value="Zn_ribbon_20"/>
    <property type="match status" value="1"/>
</dbReference>
<protein>
    <recommendedName>
        <fullName evidence="2">J domain-containing protein</fullName>
    </recommendedName>
</protein>
<dbReference type="OrthoDB" id="66964at2759"/>
<feature type="region of interest" description="Disordered" evidence="1">
    <location>
        <begin position="1"/>
        <end position="34"/>
    </location>
</feature>
<dbReference type="SUPFAM" id="SSF46565">
    <property type="entry name" value="Chaperone J-domain"/>
    <property type="match status" value="1"/>
</dbReference>
<feature type="region of interest" description="Disordered" evidence="1">
    <location>
        <begin position="308"/>
        <end position="333"/>
    </location>
</feature>
<evidence type="ECO:0000313" key="3">
    <source>
        <dbReference type="EMBL" id="KAF9625751.1"/>
    </source>
</evidence>
<evidence type="ECO:0000256" key="1">
    <source>
        <dbReference type="SAM" id="MobiDB-lite"/>
    </source>
</evidence>
<dbReference type="Gene3D" id="1.10.287.110">
    <property type="entry name" value="DnaJ domain"/>
    <property type="match status" value="1"/>
</dbReference>
<feature type="domain" description="J" evidence="2">
    <location>
        <begin position="93"/>
        <end position="157"/>
    </location>
</feature>
<accession>A0A835MJA9</accession>
<keyword evidence="4" id="KW-1185">Reference proteome</keyword>
<feature type="region of interest" description="Disordered" evidence="1">
    <location>
        <begin position="219"/>
        <end position="245"/>
    </location>
</feature>
<dbReference type="InterPro" id="IPR001623">
    <property type="entry name" value="DnaJ_domain"/>
</dbReference>
<reference evidence="3 4" key="1">
    <citation type="submission" date="2020-10" db="EMBL/GenBank/DDBJ databases">
        <title>The Coptis chinensis genome and diversification of protoberbering-type alkaloids.</title>
        <authorList>
            <person name="Wang B."/>
            <person name="Shu S."/>
            <person name="Song C."/>
            <person name="Liu Y."/>
        </authorList>
    </citation>
    <scope>NUCLEOTIDE SEQUENCE [LARGE SCALE GENOMIC DNA]</scope>
    <source>
        <strain evidence="3">HL-2020</strain>
        <tissue evidence="3">Leaf</tissue>
    </source>
</reference>
<dbReference type="Pfam" id="PF11926">
    <property type="entry name" value="DUF3444"/>
    <property type="match status" value="1"/>
</dbReference>
<dbReference type="PROSITE" id="PS00636">
    <property type="entry name" value="DNAJ_1"/>
    <property type="match status" value="1"/>
</dbReference>
<dbReference type="PROSITE" id="PS50076">
    <property type="entry name" value="DNAJ_2"/>
    <property type="match status" value="1"/>
</dbReference>
<dbReference type="Pfam" id="PF00226">
    <property type="entry name" value="DnaJ"/>
    <property type="match status" value="1"/>
</dbReference>
<dbReference type="InterPro" id="IPR024593">
    <property type="entry name" value="DUF3444"/>
</dbReference>
<evidence type="ECO:0000259" key="2">
    <source>
        <dbReference type="PROSITE" id="PS50076"/>
    </source>
</evidence>
<comment type="caution">
    <text evidence="3">The sequence shown here is derived from an EMBL/GenBank/DDBJ whole genome shotgun (WGS) entry which is preliminary data.</text>
</comment>
<dbReference type="InterPro" id="IPR018253">
    <property type="entry name" value="DnaJ_domain_CS"/>
</dbReference>
<dbReference type="InterPro" id="IPR056988">
    <property type="entry name" value="Zn_ribbon_pln"/>
</dbReference>
<feature type="compositionally biased region" description="Acidic residues" evidence="1">
    <location>
        <begin position="21"/>
        <end position="31"/>
    </location>
</feature>
<organism evidence="3 4">
    <name type="scientific">Coptis chinensis</name>
    <dbReference type="NCBI Taxonomy" id="261450"/>
    <lineage>
        <taxon>Eukaryota</taxon>
        <taxon>Viridiplantae</taxon>
        <taxon>Streptophyta</taxon>
        <taxon>Embryophyta</taxon>
        <taxon>Tracheophyta</taxon>
        <taxon>Spermatophyta</taxon>
        <taxon>Magnoliopsida</taxon>
        <taxon>Ranunculales</taxon>
        <taxon>Ranunculaceae</taxon>
        <taxon>Coptidoideae</taxon>
        <taxon>Coptis</taxon>
    </lineage>
</organism>
<dbReference type="PANTHER" id="PTHR44137">
    <property type="entry name" value="BNAC03G44070D PROTEIN"/>
    <property type="match status" value="1"/>
</dbReference>
<dbReference type="InterPro" id="IPR036869">
    <property type="entry name" value="J_dom_sf"/>
</dbReference>
<name>A0A835MJA9_9MAGN</name>
<proteinExistence type="predicted"/>
<dbReference type="AlphaFoldDB" id="A0A835MJA9"/>
<dbReference type="SMART" id="SM00271">
    <property type="entry name" value="DnaJ"/>
    <property type="match status" value="1"/>
</dbReference>
<gene>
    <name evidence="3" type="ORF">IFM89_026757</name>
</gene>
<evidence type="ECO:0000313" key="4">
    <source>
        <dbReference type="Proteomes" id="UP000631114"/>
    </source>
</evidence>
<dbReference type="EMBL" id="JADFTS010000001">
    <property type="protein sequence ID" value="KAF9625751.1"/>
    <property type="molecule type" value="Genomic_DNA"/>
</dbReference>
<dbReference type="PRINTS" id="PR00625">
    <property type="entry name" value="JDOMAIN"/>
</dbReference>
<dbReference type="Proteomes" id="UP000631114">
    <property type="component" value="Unassembled WGS sequence"/>
</dbReference>
<dbReference type="PANTHER" id="PTHR44137:SF24">
    <property type="entry name" value="DNAJ HEAT SHOCK N-TERMINAL DOMAIN-CONTAINING PROTEIN"/>
    <property type="match status" value="1"/>
</dbReference>
<dbReference type="CDD" id="cd06257">
    <property type="entry name" value="DnaJ"/>
    <property type="match status" value="1"/>
</dbReference>
<feature type="compositionally biased region" description="Basic and acidic residues" evidence="1">
    <location>
        <begin position="1"/>
        <end position="14"/>
    </location>
</feature>